<dbReference type="InterPro" id="IPR004712">
    <property type="entry name" value="Na+/H+_antiporter_fungi"/>
</dbReference>
<feature type="transmembrane region" description="Helical" evidence="12">
    <location>
        <begin position="300"/>
        <end position="319"/>
    </location>
</feature>
<dbReference type="PROSITE" id="PS51257">
    <property type="entry name" value="PROKAR_LIPOPROTEIN"/>
    <property type="match status" value="1"/>
</dbReference>
<keyword evidence="7" id="KW-0915">Sodium</keyword>
<dbReference type="Proteomes" id="UP001465976">
    <property type="component" value="Unassembled WGS sequence"/>
</dbReference>
<evidence type="ECO:0000256" key="1">
    <source>
        <dbReference type="ARBA" id="ARBA00004141"/>
    </source>
</evidence>
<evidence type="ECO:0000256" key="11">
    <source>
        <dbReference type="SAM" id="MobiDB-lite"/>
    </source>
</evidence>
<feature type="region of interest" description="Disordered" evidence="11">
    <location>
        <begin position="472"/>
        <end position="508"/>
    </location>
</feature>
<proteinExistence type="inferred from homology"/>
<feature type="compositionally biased region" description="Basic and acidic residues" evidence="11">
    <location>
        <begin position="472"/>
        <end position="493"/>
    </location>
</feature>
<feature type="transmembrane region" description="Helical" evidence="12">
    <location>
        <begin position="77"/>
        <end position="95"/>
    </location>
</feature>
<comment type="subcellular location">
    <subcellularLocation>
        <location evidence="1">Membrane</location>
        <topology evidence="1">Multi-pass membrane protein</topology>
    </subcellularLocation>
</comment>
<comment type="similarity">
    <text evidence="2">Belongs to the fungal Na(+)/H(+) exchanger family.</text>
</comment>
<keyword evidence="5 12" id="KW-0812">Transmembrane</keyword>
<evidence type="ECO:0000256" key="4">
    <source>
        <dbReference type="ARBA" id="ARBA00022449"/>
    </source>
</evidence>
<keyword evidence="6 12" id="KW-1133">Transmembrane helix</keyword>
<feature type="transmembrane region" description="Helical" evidence="12">
    <location>
        <begin position="366"/>
        <end position="387"/>
    </location>
</feature>
<sequence length="767" mass="84880">MAKFHPFAVSIPHVIYACLGGFVVLFGMFSLFLREKLYIGEACWAFGFGIAIGPYGANILDPRGWSSEDQHPATVTLEFTRVVLAVGVFAAGVELPKAYMAKHWKSLLFLLGPVMTWGWFVSAAFIYALIPGLNFLSSLAIAACFTPTDPILAQAVIGGKYASQHVPAHIRHLIAAEAGCNDGAAYPFLYIALYLVLDNTNGNAIRDWFLLLWLYQITFGVLVGALIGYAFRHLMKFCEKRDLIDRHSYVAQYLALSLFTIGLATLLGTDDLLAAFCCGTAFAWDGFFNKRTEESVFSTVVDLLFNITAFIYVGAWMPFSSFQNADLSLSVWRLVVLAVLVLLFRRLPIMLILYRWIPDVKTFREALFTGHFGPMGIGAIYISTLAAQTLSRGVGSPPDQVETLRESIQPITAFIVLSSILIHGLSIPSFSLGRRIHMLSRTWSRQSSTNHLTDWTNQATLVTRPDQVVINHDREDQHSNSENRKWTPMERTDSGLSSQSHTFPAPRALGKKDTAVLIEGKRAEESSIVEWLEGPHKVIERHTGPGEEVEVEVIQNWQSPDADTSRFYLSHANVYEHLNTYLAKLSHTRFRNPISSRCNEGGINPSGVDAPAAKGPSDLSKAQLDAFAEDLNHSSQSLVSHRDINDTPLGDGNRPFHPCRNDTFDLQRGCPSRSDLPQAYASYDELRGRPANIHQGSKSQLDGIRALHANHYAHRGNSPSRSIRFREEPLPGRSSGTSTPKYSSVFRYGSPSGGESSVPSTPPPEMA</sequence>
<evidence type="ECO:0000256" key="5">
    <source>
        <dbReference type="ARBA" id="ARBA00022692"/>
    </source>
</evidence>
<evidence type="ECO:0000313" key="15">
    <source>
        <dbReference type="Proteomes" id="UP001465976"/>
    </source>
</evidence>
<evidence type="ECO:0000256" key="2">
    <source>
        <dbReference type="ARBA" id="ARBA00005248"/>
    </source>
</evidence>
<keyword evidence="15" id="KW-1185">Reference proteome</keyword>
<gene>
    <name evidence="14" type="ORF">V5O48_007364</name>
</gene>
<feature type="transmembrane region" description="Helical" evidence="12">
    <location>
        <begin position="407"/>
        <end position="432"/>
    </location>
</feature>
<feature type="transmembrane region" description="Helical" evidence="12">
    <location>
        <begin position="107"/>
        <end position="130"/>
    </location>
</feature>
<evidence type="ECO:0000259" key="13">
    <source>
        <dbReference type="Pfam" id="PF00999"/>
    </source>
</evidence>
<feature type="region of interest" description="Disordered" evidence="11">
    <location>
        <begin position="714"/>
        <end position="767"/>
    </location>
</feature>
<feature type="transmembrane region" description="Helical" evidence="12">
    <location>
        <begin position="208"/>
        <end position="229"/>
    </location>
</feature>
<organism evidence="14 15">
    <name type="scientific">Marasmius crinis-equi</name>
    <dbReference type="NCBI Taxonomy" id="585013"/>
    <lineage>
        <taxon>Eukaryota</taxon>
        <taxon>Fungi</taxon>
        <taxon>Dikarya</taxon>
        <taxon>Basidiomycota</taxon>
        <taxon>Agaricomycotina</taxon>
        <taxon>Agaricomycetes</taxon>
        <taxon>Agaricomycetidae</taxon>
        <taxon>Agaricales</taxon>
        <taxon>Marasmiineae</taxon>
        <taxon>Marasmiaceae</taxon>
        <taxon>Marasmius</taxon>
    </lineage>
</organism>
<keyword evidence="8" id="KW-0406">Ion transport</keyword>
<keyword evidence="10" id="KW-0739">Sodium transport</keyword>
<name>A0ABR3FHM4_9AGAR</name>
<dbReference type="PANTHER" id="PTHR31382:SF4">
    <property type="entry name" value="NA(+)_H(+) ANTIPORTER"/>
    <property type="match status" value="1"/>
</dbReference>
<feature type="domain" description="Cation/H+ exchanger transmembrane" evidence="13">
    <location>
        <begin position="29"/>
        <end position="429"/>
    </location>
</feature>
<evidence type="ECO:0000256" key="12">
    <source>
        <dbReference type="SAM" id="Phobius"/>
    </source>
</evidence>
<evidence type="ECO:0000256" key="6">
    <source>
        <dbReference type="ARBA" id="ARBA00022989"/>
    </source>
</evidence>
<feature type="compositionally biased region" description="Low complexity" evidence="11">
    <location>
        <begin position="749"/>
        <end position="759"/>
    </location>
</feature>
<feature type="transmembrane region" description="Helical" evidence="12">
    <location>
        <begin position="249"/>
        <end position="266"/>
    </location>
</feature>
<evidence type="ECO:0000256" key="10">
    <source>
        <dbReference type="ARBA" id="ARBA00023201"/>
    </source>
</evidence>
<evidence type="ECO:0000313" key="14">
    <source>
        <dbReference type="EMBL" id="KAL0574597.1"/>
    </source>
</evidence>
<dbReference type="PANTHER" id="PTHR31382">
    <property type="entry name" value="NA(+)/H(+) ANTIPORTER"/>
    <property type="match status" value="1"/>
</dbReference>
<feature type="transmembrane region" description="Helical" evidence="12">
    <location>
        <begin position="331"/>
        <end position="354"/>
    </location>
</feature>
<reference evidence="14 15" key="1">
    <citation type="submission" date="2024-02" db="EMBL/GenBank/DDBJ databases">
        <title>A draft genome for the cacao thread blight pathogen Marasmius crinis-equi.</title>
        <authorList>
            <person name="Cohen S.P."/>
            <person name="Baruah I.K."/>
            <person name="Amoako-Attah I."/>
            <person name="Bukari Y."/>
            <person name="Meinhardt L.W."/>
            <person name="Bailey B.A."/>
        </authorList>
    </citation>
    <scope>NUCLEOTIDE SEQUENCE [LARGE SCALE GENOMIC DNA]</scope>
    <source>
        <strain evidence="14 15">GH-76</strain>
    </source>
</reference>
<keyword evidence="3" id="KW-0813">Transport</keyword>
<keyword evidence="4" id="KW-0050">Antiport</keyword>
<comment type="caution">
    <text evidence="14">The sequence shown here is derived from an EMBL/GenBank/DDBJ whole genome shotgun (WGS) entry which is preliminary data.</text>
</comment>
<feature type="transmembrane region" description="Helical" evidence="12">
    <location>
        <begin position="38"/>
        <end position="57"/>
    </location>
</feature>
<dbReference type="EMBL" id="JBAHYK010000383">
    <property type="protein sequence ID" value="KAL0574597.1"/>
    <property type="molecule type" value="Genomic_DNA"/>
</dbReference>
<feature type="transmembrane region" description="Helical" evidence="12">
    <location>
        <begin position="14"/>
        <end position="33"/>
    </location>
</feature>
<dbReference type="Pfam" id="PF00999">
    <property type="entry name" value="Na_H_Exchanger"/>
    <property type="match status" value="1"/>
</dbReference>
<keyword evidence="9 12" id="KW-0472">Membrane</keyword>
<dbReference type="InterPro" id="IPR006153">
    <property type="entry name" value="Cation/H_exchanger_TM"/>
</dbReference>
<evidence type="ECO:0000256" key="7">
    <source>
        <dbReference type="ARBA" id="ARBA00023053"/>
    </source>
</evidence>
<accession>A0ABR3FHM4</accession>
<protein>
    <recommendedName>
        <fullName evidence="13">Cation/H+ exchanger transmembrane domain-containing protein</fullName>
    </recommendedName>
</protein>
<evidence type="ECO:0000256" key="8">
    <source>
        <dbReference type="ARBA" id="ARBA00023065"/>
    </source>
</evidence>
<evidence type="ECO:0000256" key="3">
    <source>
        <dbReference type="ARBA" id="ARBA00022448"/>
    </source>
</evidence>
<evidence type="ECO:0000256" key="9">
    <source>
        <dbReference type="ARBA" id="ARBA00023136"/>
    </source>
</evidence>